<dbReference type="GO" id="GO:0016989">
    <property type="term" value="F:sigma factor antagonist activity"/>
    <property type="evidence" value="ECO:0007669"/>
    <property type="project" value="TreeGrafter"/>
</dbReference>
<comment type="caution">
    <text evidence="4">The sequence shown here is derived from an EMBL/GenBank/DDBJ whole genome shotgun (WGS) entry which is preliminary data.</text>
</comment>
<evidence type="ECO:0000313" key="5">
    <source>
        <dbReference type="Proteomes" id="UP000609531"/>
    </source>
</evidence>
<dbReference type="InterPro" id="IPR018764">
    <property type="entry name" value="RskA_C"/>
</dbReference>
<dbReference type="EMBL" id="JAEKJA010000003">
    <property type="protein sequence ID" value="MBJ3775056.1"/>
    <property type="molecule type" value="Genomic_DNA"/>
</dbReference>
<organism evidence="4 5">
    <name type="scientific">Acuticoccus mangrovi</name>
    <dbReference type="NCBI Taxonomy" id="2796142"/>
    <lineage>
        <taxon>Bacteria</taxon>
        <taxon>Pseudomonadati</taxon>
        <taxon>Pseudomonadota</taxon>
        <taxon>Alphaproteobacteria</taxon>
        <taxon>Hyphomicrobiales</taxon>
        <taxon>Amorphaceae</taxon>
        <taxon>Acuticoccus</taxon>
    </lineage>
</organism>
<dbReference type="PANTHER" id="PTHR37461">
    <property type="entry name" value="ANTI-SIGMA-K FACTOR RSKA"/>
    <property type="match status" value="1"/>
</dbReference>
<keyword evidence="2" id="KW-0812">Transmembrane</keyword>
<dbReference type="GO" id="GO:0006417">
    <property type="term" value="P:regulation of translation"/>
    <property type="evidence" value="ECO:0007669"/>
    <property type="project" value="TreeGrafter"/>
</dbReference>
<dbReference type="RefSeq" id="WP_198880948.1">
    <property type="nucleotide sequence ID" value="NZ_JAEKJA010000003.1"/>
</dbReference>
<dbReference type="Pfam" id="PF10099">
    <property type="entry name" value="RskA_C"/>
    <property type="match status" value="1"/>
</dbReference>
<feature type="transmembrane region" description="Helical" evidence="2">
    <location>
        <begin position="88"/>
        <end position="109"/>
    </location>
</feature>
<gene>
    <name evidence="4" type="ORF">JCR33_05115</name>
</gene>
<keyword evidence="5" id="KW-1185">Reference proteome</keyword>
<protein>
    <submittedName>
        <fullName evidence="4">Anti-sigma factor</fullName>
    </submittedName>
</protein>
<evidence type="ECO:0000259" key="3">
    <source>
        <dbReference type="Pfam" id="PF10099"/>
    </source>
</evidence>
<evidence type="ECO:0000313" key="4">
    <source>
        <dbReference type="EMBL" id="MBJ3775056.1"/>
    </source>
</evidence>
<evidence type="ECO:0000256" key="1">
    <source>
        <dbReference type="SAM" id="MobiDB-lite"/>
    </source>
</evidence>
<evidence type="ECO:0000256" key="2">
    <source>
        <dbReference type="SAM" id="Phobius"/>
    </source>
</evidence>
<keyword evidence="2" id="KW-0472">Membrane</keyword>
<name>A0A934IMB4_9HYPH</name>
<keyword evidence="2" id="KW-1133">Transmembrane helix</keyword>
<proteinExistence type="predicted"/>
<dbReference type="InterPro" id="IPR051474">
    <property type="entry name" value="Anti-sigma-K/W_factor"/>
</dbReference>
<dbReference type="Proteomes" id="UP000609531">
    <property type="component" value="Unassembled WGS sequence"/>
</dbReference>
<sequence>MSLEDPHADESLEYVLALMESEDRRAFEVALLDDPELAAEVWHWEERLVPLAEAVRPRAPSRGVYRRIERQLFGADARLRRRMARWRGIAGLFGTLAVALCLALVVLLARPELMIAPSPQWMAGIVGEDGSVVLARLRPDGTLAAAPYPDAAADESAELWVVPAAGEPVSLGVFEAGEETAFTISDAARRLFADEARLVITLEPRGGSPTGQPTGPAVATGDLRRI</sequence>
<reference evidence="4" key="1">
    <citation type="submission" date="2020-12" db="EMBL/GenBank/DDBJ databases">
        <title>Bacterial taxonomy.</title>
        <authorList>
            <person name="Pan X."/>
        </authorList>
    </citation>
    <scope>NUCLEOTIDE SEQUENCE</scope>
    <source>
        <strain evidence="4">B2012</strain>
    </source>
</reference>
<accession>A0A934IMB4</accession>
<feature type="domain" description="Anti-sigma K factor RskA C-terminal" evidence="3">
    <location>
        <begin position="96"/>
        <end position="216"/>
    </location>
</feature>
<feature type="region of interest" description="Disordered" evidence="1">
    <location>
        <begin position="203"/>
        <end position="226"/>
    </location>
</feature>
<dbReference type="PANTHER" id="PTHR37461:SF1">
    <property type="entry name" value="ANTI-SIGMA-K FACTOR RSKA"/>
    <property type="match status" value="1"/>
</dbReference>
<dbReference type="AlphaFoldDB" id="A0A934IMB4"/>
<dbReference type="GO" id="GO:0005886">
    <property type="term" value="C:plasma membrane"/>
    <property type="evidence" value="ECO:0007669"/>
    <property type="project" value="InterPro"/>
</dbReference>